<evidence type="ECO:0000256" key="1">
    <source>
        <dbReference type="ARBA" id="ARBA00004141"/>
    </source>
</evidence>
<dbReference type="InterPro" id="IPR050291">
    <property type="entry name" value="CDF_Transporter"/>
</dbReference>
<dbReference type="GO" id="GO:0015086">
    <property type="term" value="F:cadmium ion transmembrane transporter activity"/>
    <property type="evidence" value="ECO:0007669"/>
    <property type="project" value="TreeGrafter"/>
</dbReference>
<feature type="transmembrane region" description="Helical" evidence="6">
    <location>
        <begin position="52"/>
        <end position="71"/>
    </location>
</feature>
<dbReference type="Gene3D" id="1.20.1510.10">
    <property type="entry name" value="Cation efflux protein transmembrane domain"/>
    <property type="match status" value="1"/>
</dbReference>
<feature type="transmembrane region" description="Helical" evidence="6">
    <location>
        <begin position="92"/>
        <end position="114"/>
    </location>
</feature>
<evidence type="ECO:0000256" key="6">
    <source>
        <dbReference type="SAM" id="Phobius"/>
    </source>
</evidence>
<dbReference type="GO" id="GO:0005886">
    <property type="term" value="C:plasma membrane"/>
    <property type="evidence" value="ECO:0007669"/>
    <property type="project" value="TreeGrafter"/>
</dbReference>
<dbReference type="STRING" id="395961.Cyan7425_2240"/>
<dbReference type="AlphaFoldDB" id="B8HVE9"/>
<dbReference type="Pfam" id="PF01545">
    <property type="entry name" value="Cation_efflux"/>
    <property type="match status" value="1"/>
</dbReference>
<dbReference type="HOGENOM" id="CLU_056154_0_0_3"/>
<keyword evidence="2" id="KW-0813">Transport</keyword>
<keyword evidence="5 6" id="KW-0472">Membrane</keyword>
<accession>B8HVE9</accession>
<dbReference type="KEGG" id="cyn:Cyan7425_2240"/>
<feature type="domain" description="Cation efflux protein transmembrane" evidence="7">
    <location>
        <begin position="22"/>
        <end position="222"/>
    </location>
</feature>
<evidence type="ECO:0000313" key="8">
    <source>
        <dbReference type="EMBL" id="ACL44601.1"/>
    </source>
</evidence>
<dbReference type="InterPro" id="IPR027469">
    <property type="entry name" value="Cation_efflux_TMD_sf"/>
</dbReference>
<dbReference type="SUPFAM" id="SSF161111">
    <property type="entry name" value="Cation efflux protein transmembrane domain-like"/>
    <property type="match status" value="1"/>
</dbReference>
<proteinExistence type="predicted"/>
<feature type="transmembrane region" description="Helical" evidence="6">
    <location>
        <begin position="162"/>
        <end position="182"/>
    </location>
</feature>
<evidence type="ECO:0000259" key="7">
    <source>
        <dbReference type="Pfam" id="PF01545"/>
    </source>
</evidence>
<evidence type="ECO:0000256" key="4">
    <source>
        <dbReference type="ARBA" id="ARBA00022989"/>
    </source>
</evidence>
<evidence type="ECO:0000256" key="2">
    <source>
        <dbReference type="ARBA" id="ARBA00022448"/>
    </source>
</evidence>
<feature type="transmembrane region" description="Helical" evidence="6">
    <location>
        <begin position="20"/>
        <end position="40"/>
    </location>
</feature>
<organism evidence="8">
    <name type="scientific">Cyanothece sp. (strain PCC 7425 / ATCC 29141)</name>
    <dbReference type="NCBI Taxonomy" id="395961"/>
    <lineage>
        <taxon>Bacteria</taxon>
        <taxon>Bacillati</taxon>
        <taxon>Cyanobacteriota</taxon>
        <taxon>Cyanophyceae</taxon>
        <taxon>Gomontiellales</taxon>
        <taxon>Cyanothecaceae</taxon>
        <taxon>Cyanothece</taxon>
    </lineage>
</organism>
<dbReference type="EMBL" id="CP001344">
    <property type="protein sequence ID" value="ACL44601.1"/>
    <property type="molecule type" value="Genomic_DNA"/>
</dbReference>
<evidence type="ECO:0000256" key="3">
    <source>
        <dbReference type="ARBA" id="ARBA00022692"/>
    </source>
</evidence>
<name>B8HVE9_CYAP4</name>
<reference evidence="8" key="1">
    <citation type="submission" date="2009-01" db="EMBL/GenBank/DDBJ databases">
        <title>Complete sequence of chromosome Cyanothece sp. PCC 7425.</title>
        <authorList>
            <consortium name="US DOE Joint Genome Institute"/>
            <person name="Lucas S."/>
            <person name="Copeland A."/>
            <person name="Lapidus A."/>
            <person name="Glavina del Rio T."/>
            <person name="Dalin E."/>
            <person name="Tice H."/>
            <person name="Bruce D."/>
            <person name="Goodwin L."/>
            <person name="Pitluck S."/>
            <person name="Sims D."/>
            <person name="Meineke L."/>
            <person name="Brettin T."/>
            <person name="Detter J.C."/>
            <person name="Han C."/>
            <person name="Larimer F."/>
            <person name="Land M."/>
            <person name="Hauser L."/>
            <person name="Kyrpides N."/>
            <person name="Ovchinnikova G."/>
            <person name="Liberton M."/>
            <person name="Stoeckel J."/>
            <person name="Banerjee A."/>
            <person name="Singh A."/>
            <person name="Page L."/>
            <person name="Sato H."/>
            <person name="Zhao L."/>
            <person name="Sherman L."/>
            <person name="Pakrasi H."/>
            <person name="Richardson P."/>
        </authorList>
    </citation>
    <scope>NUCLEOTIDE SEQUENCE</scope>
    <source>
        <strain evidence="8">PCC 7425</strain>
    </source>
</reference>
<gene>
    <name evidence="8" type="ordered locus">Cyan7425_2240</name>
</gene>
<feature type="transmembrane region" description="Helical" evidence="6">
    <location>
        <begin position="197"/>
        <end position="215"/>
    </location>
</feature>
<keyword evidence="4 6" id="KW-1133">Transmembrane helix</keyword>
<sequence length="326" mass="36389">MGIFVLSTLIMSNTDLEKKVLRLSFLGALFCAFLGISFGVALDSEAILLDGFFNLISFFMAWVTLWVSWLLHQPESQLFQFGYRGFVPLINLIKSLLISILSLFAIISAVGAILHGGRPLSSTLAVIYAAIAASVCLFIAVVQLQISKKVRSSLLRVDAVNWMINGLISLTVGLVFSLAIVLQKTSFSWLTPYADPLLVIVLVLVTLPIPLKIIVKSTRQLLLGSPQLDLQQKIRAVFEHSANVFPYEKIWLRTTEISEVLYLHVYWLLPEQCAKLKVEDLDLIRQGIVAALQQEIPTLEADIIFTRDTHWVEEVNRHKSASIVAN</sequence>
<dbReference type="eggNOG" id="COG3965">
    <property type="taxonomic scope" value="Bacteria"/>
</dbReference>
<feature type="transmembrane region" description="Helical" evidence="6">
    <location>
        <begin position="120"/>
        <end position="142"/>
    </location>
</feature>
<dbReference type="GO" id="GO:0015341">
    <property type="term" value="F:zinc efflux antiporter activity"/>
    <property type="evidence" value="ECO:0007669"/>
    <property type="project" value="TreeGrafter"/>
</dbReference>
<dbReference type="PANTHER" id="PTHR43840">
    <property type="entry name" value="MITOCHONDRIAL METAL TRANSPORTER 1-RELATED"/>
    <property type="match status" value="1"/>
</dbReference>
<evidence type="ECO:0000256" key="5">
    <source>
        <dbReference type="ARBA" id="ARBA00023136"/>
    </source>
</evidence>
<dbReference type="PANTHER" id="PTHR43840:SF15">
    <property type="entry name" value="MITOCHONDRIAL METAL TRANSPORTER 1-RELATED"/>
    <property type="match status" value="1"/>
</dbReference>
<keyword evidence="3 6" id="KW-0812">Transmembrane</keyword>
<dbReference type="InterPro" id="IPR058533">
    <property type="entry name" value="Cation_efflux_TM"/>
</dbReference>
<comment type="subcellular location">
    <subcellularLocation>
        <location evidence="1">Membrane</location>
        <topology evidence="1">Multi-pass membrane protein</topology>
    </subcellularLocation>
</comment>
<protein>
    <submittedName>
        <fullName evidence="8">Cation diffusion facilitator family transporter</fullName>
    </submittedName>
</protein>
<dbReference type="GO" id="GO:0015093">
    <property type="term" value="F:ferrous iron transmembrane transporter activity"/>
    <property type="evidence" value="ECO:0007669"/>
    <property type="project" value="TreeGrafter"/>
</dbReference>
<dbReference type="GO" id="GO:0006882">
    <property type="term" value="P:intracellular zinc ion homeostasis"/>
    <property type="evidence" value="ECO:0007669"/>
    <property type="project" value="TreeGrafter"/>
</dbReference>